<accession>A0A6J5F830</accession>
<proteinExistence type="predicted"/>
<dbReference type="EMBL" id="CADIKH010000129">
    <property type="protein sequence ID" value="CAB3774533.1"/>
    <property type="molecule type" value="Genomic_DNA"/>
</dbReference>
<dbReference type="AlphaFoldDB" id="A0A6J5F830"/>
<feature type="compositionally biased region" description="Polar residues" evidence="1">
    <location>
        <begin position="21"/>
        <end position="30"/>
    </location>
</feature>
<evidence type="ECO:0000313" key="2">
    <source>
        <dbReference type="EMBL" id="CAB3774533.1"/>
    </source>
</evidence>
<evidence type="ECO:0000256" key="1">
    <source>
        <dbReference type="SAM" id="MobiDB-lite"/>
    </source>
</evidence>
<keyword evidence="3" id="KW-1185">Reference proteome</keyword>
<organism evidence="2 3">
    <name type="scientific">Paraburkholderia humisilvae</name>
    <dbReference type="NCBI Taxonomy" id="627669"/>
    <lineage>
        <taxon>Bacteria</taxon>
        <taxon>Pseudomonadati</taxon>
        <taxon>Pseudomonadota</taxon>
        <taxon>Betaproteobacteria</taxon>
        <taxon>Burkholderiales</taxon>
        <taxon>Burkholderiaceae</taxon>
        <taxon>Paraburkholderia</taxon>
    </lineage>
</organism>
<sequence>MDQLPQWIAVPSNAYRRWQETDASAGQTNRRLTDRQEDRYQNPTFVLMWGSGN</sequence>
<dbReference type="Proteomes" id="UP000494363">
    <property type="component" value="Unassembled WGS sequence"/>
</dbReference>
<reference evidence="2 3" key="1">
    <citation type="submission" date="2020-04" db="EMBL/GenBank/DDBJ databases">
        <authorList>
            <person name="De Canck E."/>
        </authorList>
    </citation>
    <scope>NUCLEOTIDE SEQUENCE [LARGE SCALE GENOMIC DNA]</scope>
    <source>
        <strain evidence="2 3">LMG 29542</strain>
    </source>
</reference>
<gene>
    <name evidence="2" type="ORF">LMG29542_07910</name>
</gene>
<feature type="region of interest" description="Disordered" evidence="1">
    <location>
        <begin position="19"/>
        <end position="39"/>
    </location>
</feature>
<protein>
    <submittedName>
        <fullName evidence="2">Uncharacterized protein</fullName>
    </submittedName>
</protein>
<name>A0A6J5F830_9BURK</name>
<evidence type="ECO:0000313" key="3">
    <source>
        <dbReference type="Proteomes" id="UP000494363"/>
    </source>
</evidence>